<feature type="domain" description="Gfo/Idh/MocA-like oxidoreductase N-terminal" evidence="6">
    <location>
        <begin position="24"/>
        <end position="143"/>
    </location>
</feature>
<dbReference type="EMBL" id="JADOXO010000082">
    <property type="protein sequence ID" value="KAF9814666.1"/>
    <property type="molecule type" value="Genomic_DNA"/>
</dbReference>
<evidence type="ECO:0000256" key="4">
    <source>
        <dbReference type="ARBA" id="ARBA00042988"/>
    </source>
</evidence>
<dbReference type="EC" id="1.1.1.179" evidence="3"/>
<evidence type="ECO:0000259" key="7">
    <source>
        <dbReference type="Pfam" id="PF22725"/>
    </source>
</evidence>
<sequence>MLSFISRVRKTTNPPTVEKTENPLRVGLLGASRIAPDAIIKPARCHEDVLVTVVAARNKSRAEEYAHNWSIPKFYGGESGYQDLLDDAELDVVYIGLPNALHYEWTMKALTAGKHVMCDKPIADNEEETRKMFSLAEEKGLVLLETWQPRFHPAIKRMKDIIDEGTLGKITKMYAHFGLWGNVMFKKDDIRYDYKLGGGALMDLRPYPINYMRFLSASEPTVQSAEAICRSENVDRRMETELLFRDSIPATVIVDLSLDGWGPFKLFPQWVKIALRVECEKGSVEIWNYPLPSLWHSITVKTQDGRRRVEKVYKPTQGKGEEWWSAYRYQLESFVDKLRGRSPVAWRTAEDSINEMRVIDAVYSKVMTLFELLRVHLLTSYGVSEWPGFAPYLLLWSLRASDTFGRAMAPAVSSFNCDSSSGWVESFVSYLGTAFYC</sequence>
<evidence type="ECO:0000256" key="3">
    <source>
        <dbReference type="ARBA" id="ARBA00038984"/>
    </source>
</evidence>
<dbReference type="SUPFAM" id="SSF51735">
    <property type="entry name" value="NAD(P)-binding Rossmann-fold domains"/>
    <property type="match status" value="1"/>
</dbReference>
<dbReference type="AlphaFoldDB" id="A0A8H7U211"/>
<dbReference type="Gene3D" id="3.40.50.720">
    <property type="entry name" value="NAD(P)-binding Rossmann-like Domain"/>
    <property type="match status" value="1"/>
</dbReference>
<reference evidence="8" key="2">
    <citation type="journal article" name="Front. Microbiol.">
        <title>Degradative Capacity of Two Strains of Rhodonia placenta: From Phenotype to Genotype.</title>
        <authorList>
            <person name="Kolle M."/>
            <person name="Horta M.A.C."/>
            <person name="Nowrousian M."/>
            <person name="Ohm R.A."/>
            <person name="Benz J.P."/>
            <person name="Pilgard A."/>
        </authorList>
    </citation>
    <scope>NUCLEOTIDE SEQUENCE</scope>
    <source>
        <strain evidence="8">FPRL280</strain>
    </source>
</reference>
<dbReference type="InterPro" id="IPR000683">
    <property type="entry name" value="Gfo/Idh/MocA-like_OxRdtase_N"/>
</dbReference>
<dbReference type="Pfam" id="PF01408">
    <property type="entry name" value="GFO_IDH_MocA"/>
    <property type="match status" value="1"/>
</dbReference>
<dbReference type="GO" id="GO:0047837">
    <property type="term" value="F:D-xylose 1-dehydrogenase (NADP+) activity"/>
    <property type="evidence" value="ECO:0007669"/>
    <property type="project" value="UniProtKB-EC"/>
</dbReference>
<dbReference type="Pfam" id="PF22725">
    <property type="entry name" value="GFO_IDH_MocA_C3"/>
    <property type="match status" value="1"/>
</dbReference>
<reference evidence="8" key="1">
    <citation type="submission" date="2020-11" db="EMBL/GenBank/DDBJ databases">
        <authorList>
            <person name="Koelle M."/>
            <person name="Horta M.A.C."/>
            <person name="Nowrousian M."/>
            <person name="Ohm R.A."/>
            <person name="Benz P."/>
            <person name="Pilgard A."/>
        </authorList>
    </citation>
    <scope>NUCLEOTIDE SEQUENCE</scope>
    <source>
        <strain evidence="8">FPRL280</strain>
    </source>
</reference>
<protein>
    <recommendedName>
        <fullName evidence="3">D-xylose 1-dehydrogenase (NADP(+), D-xylono-1,5-lactone-forming)</fullName>
        <ecNumber evidence="3">1.1.1.179</ecNumber>
    </recommendedName>
    <alternativeName>
        <fullName evidence="4">D-xylose-NADP dehydrogenase</fullName>
    </alternativeName>
</protein>
<dbReference type="InterPro" id="IPR050984">
    <property type="entry name" value="Gfo/Idh/MocA_domain"/>
</dbReference>
<gene>
    <name evidence="8" type="ORF">IEO21_04961</name>
</gene>
<dbReference type="PANTHER" id="PTHR22604:SF105">
    <property type="entry name" value="TRANS-1,2-DIHYDROBENZENE-1,2-DIOL DEHYDROGENASE"/>
    <property type="match status" value="1"/>
</dbReference>
<evidence type="ECO:0000313" key="8">
    <source>
        <dbReference type="EMBL" id="KAF9814666.1"/>
    </source>
</evidence>
<dbReference type="PANTHER" id="PTHR22604">
    <property type="entry name" value="OXIDOREDUCTASES"/>
    <property type="match status" value="1"/>
</dbReference>
<comment type="similarity">
    <text evidence="1">Belongs to the Gfo/Idh/MocA family.</text>
</comment>
<evidence type="ECO:0000259" key="6">
    <source>
        <dbReference type="Pfam" id="PF01408"/>
    </source>
</evidence>
<evidence type="ECO:0000256" key="2">
    <source>
        <dbReference type="ARBA" id="ARBA00023002"/>
    </source>
</evidence>
<name>A0A8H7U211_9APHY</name>
<dbReference type="InterPro" id="IPR036291">
    <property type="entry name" value="NAD(P)-bd_dom_sf"/>
</dbReference>
<comment type="catalytic activity">
    <reaction evidence="5">
        <text>D-xylose + NADP(+) = D-xylono-1,5-lactone + NADPH + H(+)</text>
        <dbReference type="Rhea" id="RHEA:22000"/>
        <dbReference type="ChEBI" id="CHEBI:15378"/>
        <dbReference type="ChEBI" id="CHEBI:15867"/>
        <dbReference type="ChEBI" id="CHEBI:53455"/>
        <dbReference type="ChEBI" id="CHEBI:57783"/>
        <dbReference type="ChEBI" id="CHEBI:58349"/>
        <dbReference type="EC" id="1.1.1.179"/>
    </reaction>
</comment>
<dbReference type="GO" id="GO:0000166">
    <property type="term" value="F:nucleotide binding"/>
    <property type="evidence" value="ECO:0007669"/>
    <property type="project" value="InterPro"/>
</dbReference>
<dbReference type="Proteomes" id="UP000639403">
    <property type="component" value="Unassembled WGS sequence"/>
</dbReference>
<dbReference type="InterPro" id="IPR055170">
    <property type="entry name" value="GFO_IDH_MocA-like_dom"/>
</dbReference>
<evidence type="ECO:0000256" key="1">
    <source>
        <dbReference type="ARBA" id="ARBA00010928"/>
    </source>
</evidence>
<evidence type="ECO:0000256" key="5">
    <source>
        <dbReference type="ARBA" id="ARBA00049233"/>
    </source>
</evidence>
<proteinExistence type="inferred from homology"/>
<organism evidence="8 9">
    <name type="scientific">Rhodonia placenta</name>
    <dbReference type="NCBI Taxonomy" id="104341"/>
    <lineage>
        <taxon>Eukaryota</taxon>
        <taxon>Fungi</taxon>
        <taxon>Dikarya</taxon>
        <taxon>Basidiomycota</taxon>
        <taxon>Agaricomycotina</taxon>
        <taxon>Agaricomycetes</taxon>
        <taxon>Polyporales</taxon>
        <taxon>Adustoporiaceae</taxon>
        <taxon>Rhodonia</taxon>
    </lineage>
</organism>
<evidence type="ECO:0000313" key="9">
    <source>
        <dbReference type="Proteomes" id="UP000639403"/>
    </source>
</evidence>
<keyword evidence="2" id="KW-0560">Oxidoreductase</keyword>
<dbReference type="Gene3D" id="3.30.360.10">
    <property type="entry name" value="Dihydrodipicolinate Reductase, domain 2"/>
    <property type="match status" value="1"/>
</dbReference>
<accession>A0A8H7U211</accession>
<dbReference type="SUPFAM" id="SSF55347">
    <property type="entry name" value="Glyceraldehyde-3-phosphate dehydrogenase-like, C-terminal domain"/>
    <property type="match status" value="1"/>
</dbReference>
<feature type="domain" description="GFO/IDH/MocA-like oxidoreductase" evidence="7">
    <location>
        <begin position="156"/>
        <end position="284"/>
    </location>
</feature>
<comment type="caution">
    <text evidence="8">The sequence shown here is derived from an EMBL/GenBank/DDBJ whole genome shotgun (WGS) entry which is preliminary data.</text>
</comment>